<protein>
    <submittedName>
        <fullName evidence="2">Uncharacterized protein</fullName>
    </submittedName>
</protein>
<dbReference type="AlphaFoldDB" id="A0A835RQJ6"/>
<dbReference type="OrthoDB" id="1060944at2759"/>
<sequence length="133" mass="14310">MLVSNTSPPQFLHPDDEDYPIVLEAGDPDGSHLAENLVKEVRLPEIGNVEAAELSATENENAMDDQRALKRPRLVVATASQEVRGCGRSPRHHECGAQNDYAADERGGVNQGECGEPSPKIQALPQEDAGTVL</sequence>
<evidence type="ECO:0000313" key="2">
    <source>
        <dbReference type="EMBL" id="KAG0496099.1"/>
    </source>
</evidence>
<evidence type="ECO:0000256" key="1">
    <source>
        <dbReference type="SAM" id="MobiDB-lite"/>
    </source>
</evidence>
<dbReference type="Proteomes" id="UP000636800">
    <property type="component" value="Chromosome 1"/>
</dbReference>
<keyword evidence="3" id="KW-1185">Reference proteome</keyword>
<comment type="caution">
    <text evidence="2">The sequence shown here is derived from an EMBL/GenBank/DDBJ whole genome shotgun (WGS) entry which is preliminary data.</text>
</comment>
<dbReference type="EMBL" id="JADCNL010000001">
    <property type="protein sequence ID" value="KAG0496099.1"/>
    <property type="molecule type" value="Genomic_DNA"/>
</dbReference>
<evidence type="ECO:0000313" key="3">
    <source>
        <dbReference type="Proteomes" id="UP000636800"/>
    </source>
</evidence>
<feature type="region of interest" description="Disordered" evidence="1">
    <location>
        <begin position="85"/>
        <end position="133"/>
    </location>
</feature>
<name>A0A835RQJ6_VANPL</name>
<proteinExistence type="predicted"/>
<reference evidence="2 3" key="1">
    <citation type="journal article" date="2020" name="Nat. Food">
        <title>A phased Vanilla planifolia genome enables genetic improvement of flavour and production.</title>
        <authorList>
            <person name="Hasing T."/>
            <person name="Tang H."/>
            <person name="Brym M."/>
            <person name="Khazi F."/>
            <person name="Huang T."/>
            <person name="Chambers A.H."/>
        </authorList>
    </citation>
    <scope>NUCLEOTIDE SEQUENCE [LARGE SCALE GENOMIC DNA]</scope>
    <source>
        <tissue evidence="2">Leaf</tissue>
    </source>
</reference>
<organism evidence="2 3">
    <name type="scientific">Vanilla planifolia</name>
    <name type="common">Vanilla</name>
    <dbReference type="NCBI Taxonomy" id="51239"/>
    <lineage>
        <taxon>Eukaryota</taxon>
        <taxon>Viridiplantae</taxon>
        <taxon>Streptophyta</taxon>
        <taxon>Embryophyta</taxon>
        <taxon>Tracheophyta</taxon>
        <taxon>Spermatophyta</taxon>
        <taxon>Magnoliopsida</taxon>
        <taxon>Liliopsida</taxon>
        <taxon>Asparagales</taxon>
        <taxon>Orchidaceae</taxon>
        <taxon>Vanilloideae</taxon>
        <taxon>Vanilleae</taxon>
        <taxon>Vanilla</taxon>
    </lineage>
</organism>
<gene>
    <name evidence="2" type="ORF">HPP92_000790</name>
</gene>
<accession>A0A835RQJ6</accession>